<keyword evidence="1" id="KW-0732">Signal</keyword>
<feature type="chain" id="PRO_5019717246" description="Outer membrane protein beta-barrel domain-containing protein" evidence="1">
    <location>
        <begin position="26"/>
        <end position="178"/>
    </location>
</feature>
<evidence type="ECO:0008006" key="4">
    <source>
        <dbReference type="Google" id="ProtNLM"/>
    </source>
</evidence>
<dbReference type="OrthoDB" id="791021at2"/>
<proteinExistence type="predicted"/>
<evidence type="ECO:0000313" key="2">
    <source>
        <dbReference type="EMBL" id="AYL96498.1"/>
    </source>
</evidence>
<dbReference type="Proteomes" id="UP000270046">
    <property type="component" value="Chromosome"/>
</dbReference>
<dbReference type="RefSeq" id="WP_119410097.1">
    <property type="nucleotide sequence ID" value="NZ_CP032869.1"/>
</dbReference>
<evidence type="ECO:0000256" key="1">
    <source>
        <dbReference type="SAM" id="SignalP"/>
    </source>
</evidence>
<keyword evidence="3" id="KW-1185">Reference proteome</keyword>
<evidence type="ECO:0000313" key="3">
    <source>
        <dbReference type="Proteomes" id="UP000270046"/>
    </source>
</evidence>
<sequence length="178" mass="19245">MKLLSKLTAAVLVMGALFFANTAKAQTTPANAFRLGLGIETGVPTGLARLGSTFTLGGTARLQYGISNDFAATFTVGGYHFFPKKIPGSDKRYGSYGEIPIKFGFKEFFVPNVYFGGEAGIAYEKLEEGWGPHRLDLSPGLGYANKTWDVSIRYENFSGADQPRFGMVGLRLAYGFGL</sequence>
<reference evidence="2 3" key="1">
    <citation type="submission" date="2018-10" db="EMBL/GenBank/DDBJ databases">
        <title>Genome sequencing of Mucilaginibacter sp. HYN0043.</title>
        <authorList>
            <person name="Kim M."/>
            <person name="Yi H."/>
        </authorList>
    </citation>
    <scope>NUCLEOTIDE SEQUENCE [LARGE SCALE GENOMIC DNA]</scope>
    <source>
        <strain evidence="2 3">HYN0043</strain>
    </source>
</reference>
<dbReference type="EMBL" id="CP032869">
    <property type="protein sequence ID" value="AYL96498.1"/>
    <property type="molecule type" value="Genomic_DNA"/>
</dbReference>
<feature type="signal peptide" evidence="1">
    <location>
        <begin position="1"/>
        <end position="25"/>
    </location>
</feature>
<gene>
    <name evidence="2" type="ORF">HYN43_014845</name>
</gene>
<accession>A0A494VYV6</accession>
<name>A0A494VYV6_9SPHI</name>
<organism evidence="2 3">
    <name type="scientific">Mucilaginibacter celer</name>
    <dbReference type="NCBI Taxonomy" id="2305508"/>
    <lineage>
        <taxon>Bacteria</taxon>
        <taxon>Pseudomonadati</taxon>
        <taxon>Bacteroidota</taxon>
        <taxon>Sphingobacteriia</taxon>
        <taxon>Sphingobacteriales</taxon>
        <taxon>Sphingobacteriaceae</taxon>
        <taxon>Mucilaginibacter</taxon>
    </lineage>
</organism>
<dbReference type="AlphaFoldDB" id="A0A494VYV6"/>
<dbReference type="KEGG" id="muh:HYN43_014845"/>
<protein>
    <recommendedName>
        <fullName evidence="4">Outer membrane protein beta-barrel domain-containing protein</fullName>
    </recommendedName>
</protein>